<dbReference type="EMBL" id="AEXO01000015">
    <property type="protein sequence ID" value="EGC87322.1"/>
    <property type="molecule type" value="Genomic_DNA"/>
</dbReference>
<dbReference type="Proteomes" id="UP000003155">
    <property type="component" value="Unassembled WGS sequence"/>
</dbReference>
<evidence type="ECO:0000313" key="1">
    <source>
        <dbReference type="EMBL" id="EGC87322.1"/>
    </source>
</evidence>
<accession>F0H4E4</accession>
<gene>
    <name evidence="1" type="ORF">HMPREF9303_1513</name>
</gene>
<sequence length="55" mass="6146">MYRCAGRRGRWLSCKTGTGSGMPAGRSGRPGRRVIKIMKENAEHLNNEQENRTGI</sequence>
<evidence type="ECO:0000313" key="2">
    <source>
        <dbReference type="Proteomes" id="UP000003155"/>
    </source>
</evidence>
<dbReference type="AlphaFoldDB" id="F0H4E4"/>
<comment type="caution">
    <text evidence="1">The sequence shown here is derived from an EMBL/GenBank/DDBJ whole genome shotgun (WGS) entry which is preliminary data.</text>
</comment>
<protein>
    <submittedName>
        <fullName evidence="1">Conserved domain protein</fullName>
    </submittedName>
</protein>
<keyword evidence="2" id="KW-1185">Reference proteome</keyword>
<name>F0H4E4_9BACT</name>
<proteinExistence type="predicted"/>
<reference evidence="1 2" key="1">
    <citation type="submission" date="2011-02" db="EMBL/GenBank/DDBJ databases">
        <authorList>
            <person name="Durkin A.S."/>
            <person name="Madupu R."/>
            <person name="Torralba M."/>
            <person name="Gillis M."/>
            <person name="Methe B."/>
            <person name="Sutton G."/>
            <person name="Nelson K.E."/>
        </authorList>
    </citation>
    <scope>NUCLEOTIDE SEQUENCE [LARGE SCALE GENOMIC DNA]</scope>
    <source>
        <strain evidence="1 2">CRIS 18C-A</strain>
    </source>
</reference>
<organism evidence="1 2">
    <name type="scientific">Prevotella denticola CRIS 18C-A</name>
    <dbReference type="NCBI Taxonomy" id="944557"/>
    <lineage>
        <taxon>Bacteria</taxon>
        <taxon>Pseudomonadati</taxon>
        <taxon>Bacteroidota</taxon>
        <taxon>Bacteroidia</taxon>
        <taxon>Bacteroidales</taxon>
        <taxon>Prevotellaceae</taxon>
        <taxon>Prevotella</taxon>
    </lineage>
</organism>